<dbReference type="SMART" id="SM00849">
    <property type="entry name" value="Lactamase_B"/>
    <property type="match status" value="1"/>
</dbReference>
<evidence type="ECO:0000313" key="2">
    <source>
        <dbReference type="EMBL" id="AZU63235.1"/>
    </source>
</evidence>
<dbReference type="AlphaFoldDB" id="A0A3Q9QU51"/>
<dbReference type="GO" id="GO:0016787">
    <property type="term" value="F:hydrolase activity"/>
    <property type="evidence" value="ECO:0007669"/>
    <property type="project" value="UniProtKB-KW"/>
</dbReference>
<reference evidence="2 3" key="1">
    <citation type="submission" date="2017-07" db="EMBL/GenBank/DDBJ databases">
        <title>The complete genome sequence of Bacillus mesonae strain H20-5, an efficient strain improving plant abiotic stress resistance.</title>
        <authorList>
            <person name="Kim S.Y."/>
            <person name="Song H."/>
            <person name="Sang M.K."/>
            <person name="Weon H.-Y."/>
            <person name="Song J."/>
        </authorList>
    </citation>
    <scope>NUCLEOTIDE SEQUENCE [LARGE SCALE GENOMIC DNA]</scope>
    <source>
        <strain evidence="2 3">H20-5</strain>
    </source>
</reference>
<dbReference type="InterPro" id="IPR050662">
    <property type="entry name" value="Sec-metab_biosynth-thioest"/>
</dbReference>
<dbReference type="PANTHER" id="PTHR23131:SF4">
    <property type="entry name" value="METALLO-BETA-LACTAMASE SUPERFAMILY POTEIN"/>
    <property type="match status" value="1"/>
</dbReference>
<dbReference type="RefSeq" id="WP_127488001.1">
    <property type="nucleotide sequence ID" value="NZ_CP022572.1"/>
</dbReference>
<organism evidence="2 3">
    <name type="scientific">Neobacillus mesonae</name>
    <dbReference type="NCBI Taxonomy" id="1193713"/>
    <lineage>
        <taxon>Bacteria</taxon>
        <taxon>Bacillati</taxon>
        <taxon>Bacillota</taxon>
        <taxon>Bacilli</taxon>
        <taxon>Bacillales</taxon>
        <taxon>Bacillaceae</taxon>
        <taxon>Neobacillus</taxon>
    </lineage>
</organism>
<feature type="domain" description="Metallo-beta-lactamase" evidence="1">
    <location>
        <begin position="21"/>
        <end position="234"/>
    </location>
</feature>
<dbReference type="Proteomes" id="UP000282892">
    <property type="component" value="Chromosome"/>
</dbReference>
<dbReference type="InterPro" id="IPR036866">
    <property type="entry name" value="RibonucZ/Hydroxyglut_hydro"/>
</dbReference>
<accession>A0A3Q9QU51</accession>
<dbReference type="InterPro" id="IPR001279">
    <property type="entry name" value="Metallo-B-lactamas"/>
</dbReference>
<proteinExistence type="predicted"/>
<dbReference type="KEGG" id="nmk:CHR53_19310"/>
<dbReference type="OrthoDB" id="2971563at2"/>
<keyword evidence="2" id="KW-0378">Hydrolase</keyword>
<dbReference type="EMBL" id="CP022572">
    <property type="protein sequence ID" value="AZU63235.1"/>
    <property type="molecule type" value="Genomic_DNA"/>
</dbReference>
<protein>
    <submittedName>
        <fullName evidence="2">MBL fold metallo-hydrolase</fullName>
    </submittedName>
</protein>
<keyword evidence="3" id="KW-1185">Reference proteome</keyword>
<name>A0A3Q9QU51_9BACI</name>
<evidence type="ECO:0000313" key="3">
    <source>
        <dbReference type="Proteomes" id="UP000282892"/>
    </source>
</evidence>
<dbReference type="SUPFAM" id="SSF56281">
    <property type="entry name" value="Metallo-hydrolase/oxidoreductase"/>
    <property type="match status" value="1"/>
</dbReference>
<dbReference type="Pfam" id="PF00753">
    <property type="entry name" value="Lactamase_B"/>
    <property type="match status" value="1"/>
</dbReference>
<dbReference type="PANTHER" id="PTHR23131">
    <property type="entry name" value="ENDORIBONUCLEASE LACTB2"/>
    <property type="match status" value="1"/>
</dbReference>
<evidence type="ECO:0000259" key="1">
    <source>
        <dbReference type="SMART" id="SM00849"/>
    </source>
</evidence>
<dbReference type="InterPro" id="IPR036388">
    <property type="entry name" value="WH-like_DNA-bd_sf"/>
</dbReference>
<dbReference type="Gene3D" id="1.10.10.10">
    <property type="entry name" value="Winged helix-like DNA-binding domain superfamily/Winged helix DNA-binding domain"/>
    <property type="match status" value="1"/>
</dbReference>
<sequence length="322" mass="36560">MIKWNNGIAKITLPTPFPVGDVNVYLIKGEKLTLVDAGPKTEEAWNSLNEQLGGLQLTPEDIEQVILTHDHPDHAGLFDFFPDSLEIYGHPLNERWIHPTEGFFREIESFFKELFQRAGLPKEYLPLIANTKEMFKYSCSRSLTGHLHEGMTPPGLSDWKVIETPGHAQSQIALFREKDGVLIGGDVILAHVSPNPLLEPPVPGNEERSKSQLQHNHSMLKLLSYPIQVVYAGHGTEIFQLKELVEKRLSSQHERAMKVNGWLQDEQLTVFEICQRLFPSAYKRELFMTMSETIAQLDYLASLGEIIREGNQPVLFHSKQSN</sequence>
<dbReference type="Gene3D" id="3.60.15.10">
    <property type="entry name" value="Ribonuclease Z/Hydroxyacylglutathione hydrolase-like"/>
    <property type="match status" value="1"/>
</dbReference>
<dbReference type="STRING" id="1193713.GCA_001636315_00695"/>
<gene>
    <name evidence="2" type="ORF">CHR53_19310</name>
</gene>